<evidence type="ECO:0000313" key="2">
    <source>
        <dbReference type="WBParaSite" id="nRc.2.0.1.t42812-RA"/>
    </source>
</evidence>
<reference evidence="2" key="1">
    <citation type="submission" date="2022-11" db="UniProtKB">
        <authorList>
            <consortium name="WormBaseParasite"/>
        </authorList>
    </citation>
    <scope>IDENTIFICATION</scope>
</reference>
<accession>A0A915KZ81</accession>
<dbReference type="WBParaSite" id="nRc.2.0.1.t42812-RA">
    <property type="protein sequence ID" value="nRc.2.0.1.t42812-RA"/>
    <property type="gene ID" value="nRc.2.0.1.g42812"/>
</dbReference>
<evidence type="ECO:0000313" key="1">
    <source>
        <dbReference type="Proteomes" id="UP000887565"/>
    </source>
</evidence>
<name>A0A915KZ81_ROMCU</name>
<dbReference type="AlphaFoldDB" id="A0A915KZ81"/>
<sequence length="67" mass="8279">MKEKNDKRWKKKKKLFKEKYKQTIKEHDIELHEKSMVKFIHAQRRDSAGGQPGQRLHCYHAKKYYFT</sequence>
<protein>
    <submittedName>
        <fullName evidence="2">Uncharacterized protein</fullName>
    </submittedName>
</protein>
<keyword evidence="1" id="KW-1185">Reference proteome</keyword>
<dbReference type="Proteomes" id="UP000887565">
    <property type="component" value="Unplaced"/>
</dbReference>
<proteinExistence type="predicted"/>
<organism evidence="1 2">
    <name type="scientific">Romanomermis culicivorax</name>
    <name type="common">Nematode worm</name>
    <dbReference type="NCBI Taxonomy" id="13658"/>
    <lineage>
        <taxon>Eukaryota</taxon>
        <taxon>Metazoa</taxon>
        <taxon>Ecdysozoa</taxon>
        <taxon>Nematoda</taxon>
        <taxon>Enoplea</taxon>
        <taxon>Dorylaimia</taxon>
        <taxon>Mermithida</taxon>
        <taxon>Mermithoidea</taxon>
        <taxon>Mermithidae</taxon>
        <taxon>Romanomermis</taxon>
    </lineage>
</organism>